<comment type="caution">
    <text evidence="2">The sequence shown here is derived from an EMBL/GenBank/DDBJ whole genome shotgun (WGS) entry which is preliminary data.</text>
</comment>
<dbReference type="EMBL" id="JAXQNO010000004">
    <property type="protein sequence ID" value="KAK4799635.1"/>
    <property type="molecule type" value="Genomic_DNA"/>
</dbReference>
<accession>A0AAN7M5E5</accession>
<dbReference type="AlphaFoldDB" id="A0AAN7M5E5"/>
<name>A0AAN7M5E5_TRANT</name>
<protein>
    <submittedName>
        <fullName evidence="2">Uncharacterized protein</fullName>
    </submittedName>
</protein>
<sequence length="128" mass="14604">MKEARKRPVRARAKQHAATRRQSRQMQRSEEVGRRAPPAFHSFPRRQKHRLSPRMTAAEPEPEGDNWRGWKVMENVRSDRSPEKAMGIELDHSGNSDCLCRPVRKISMNTPNFIDFLGVGAGSSNSPL</sequence>
<evidence type="ECO:0000313" key="2">
    <source>
        <dbReference type="EMBL" id="KAK4799635.1"/>
    </source>
</evidence>
<reference evidence="2 3" key="1">
    <citation type="journal article" date="2023" name="Hortic Res">
        <title>Pangenome of water caltrop reveals structural variations and asymmetric subgenome divergence after allopolyploidization.</title>
        <authorList>
            <person name="Zhang X."/>
            <person name="Chen Y."/>
            <person name="Wang L."/>
            <person name="Yuan Y."/>
            <person name="Fang M."/>
            <person name="Shi L."/>
            <person name="Lu R."/>
            <person name="Comes H.P."/>
            <person name="Ma Y."/>
            <person name="Chen Y."/>
            <person name="Huang G."/>
            <person name="Zhou Y."/>
            <person name="Zheng Z."/>
            <person name="Qiu Y."/>
        </authorList>
    </citation>
    <scope>NUCLEOTIDE SEQUENCE [LARGE SCALE GENOMIC DNA]</scope>
    <source>
        <strain evidence="2">F231</strain>
    </source>
</reference>
<feature type="compositionally biased region" description="Basic residues" evidence="1">
    <location>
        <begin position="43"/>
        <end position="52"/>
    </location>
</feature>
<proteinExistence type="predicted"/>
<gene>
    <name evidence="2" type="ORF">SAY86_025000</name>
</gene>
<keyword evidence="3" id="KW-1185">Reference proteome</keyword>
<feature type="compositionally biased region" description="Basic residues" evidence="1">
    <location>
        <begin position="1"/>
        <end position="23"/>
    </location>
</feature>
<organism evidence="2 3">
    <name type="scientific">Trapa natans</name>
    <name type="common">Water chestnut</name>
    <dbReference type="NCBI Taxonomy" id="22666"/>
    <lineage>
        <taxon>Eukaryota</taxon>
        <taxon>Viridiplantae</taxon>
        <taxon>Streptophyta</taxon>
        <taxon>Embryophyta</taxon>
        <taxon>Tracheophyta</taxon>
        <taxon>Spermatophyta</taxon>
        <taxon>Magnoliopsida</taxon>
        <taxon>eudicotyledons</taxon>
        <taxon>Gunneridae</taxon>
        <taxon>Pentapetalae</taxon>
        <taxon>rosids</taxon>
        <taxon>malvids</taxon>
        <taxon>Myrtales</taxon>
        <taxon>Lythraceae</taxon>
        <taxon>Trapa</taxon>
    </lineage>
</organism>
<evidence type="ECO:0000256" key="1">
    <source>
        <dbReference type="SAM" id="MobiDB-lite"/>
    </source>
</evidence>
<evidence type="ECO:0000313" key="3">
    <source>
        <dbReference type="Proteomes" id="UP001346149"/>
    </source>
</evidence>
<dbReference type="Proteomes" id="UP001346149">
    <property type="component" value="Unassembled WGS sequence"/>
</dbReference>
<feature type="region of interest" description="Disordered" evidence="1">
    <location>
        <begin position="1"/>
        <end position="70"/>
    </location>
</feature>